<keyword evidence="2" id="KW-1185">Reference proteome</keyword>
<dbReference type="RefSeq" id="WP_009339548.1">
    <property type="nucleotide sequence ID" value="NZ_CCAZ020000001.1"/>
</dbReference>
<reference evidence="1 2" key="1">
    <citation type="journal article" date="2014" name="Genome Announc.">
        <title>Genome Sequence of Afipia felis Strain 76713, Isolated in Hospital Water Using an Amoeba Co-Culture Procedure.</title>
        <authorList>
            <person name="Benamar S."/>
            <person name="La Scola B."/>
            <person name="Croce O."/>
        </authorList>
    </citation>
    <scope>NUCLEOTIDE SEQUENCE [LARGE SCALE GENOMIC DNA]</scope>
    <source>
        <strain evidence="1 2">76713</strain>
    </source>
</reference>
<accession>A0A090MNZ7</accession>
<proteinExistence type="predicted"/>
<sequence>MKTYELAIAVSVFKALDQAHLVPGDADLAKASALALPEHSMSGDLFRENTFIAIRNLRQAIDEGEDDERLNALYAAALAAVCLWGEARS</sequence>
<gene>
    <name evidence="1" type="ORF">BN961_01399</name>
</gene>
<evidence type="ECO:0000313" key="1">
    <source>
        <dbReference type="EMBL" id="CEG07992.1"/>
    </source>
</evidence>
<name>A0A090MNZ7_AFIFE</name>
<dbReference type="OrthoDB" id="9950245at2"/>
<protein>
    <submittedName>
        <fullName evidence="1">Uncharacterized protein</fullName>
    </submittedName>
</protein>
<evidence type="ECO:0000313" key="2">
    <source>
        <dbReference type="Proteomes" id="UP000035762"/>
    </source>
</evidence>
<comment type="caution">
    <text evidence="1">The sequence shown here is derived from an EMBL/GenBank/DDBJ whole genome shotgun (WGS) entry which is preliminary data.</text>
</comment>
<dbReference type="AlphaFoldDB" id="A0A090MNZ7"/>
<dbReference type="Proteomes" id="UP000035762">
    <property type="component" value="Unassembled WGS sequence"/>
</dbReference>
<dbReference type="EMBL" id="CCAZ020000001">
    <property type="protein sequence ID" value="CEG07992.1"/>
    <property type="molecule type" value="Genomic_DNA"/>
</dbReference>
<organism evidence="1 2">
    <name type="scientific">Afipia felis</name>
    <name type="common">Cat scratch disease bacillus</name>
    <dbReference type="NCBI Taxonomy" id="1035"/>
    <lineage>
        <taxon>Bacteria</taxon>
        <taxon>Pseudomonadati</taxon>
        <taxon>Pseudomonadota</taxon>
        <taxon>Alphaproteobacteria</taxon>
        <taxon>Hyphomicrobiales</taxon>
        <taxon>Nitrobacteraceae</taxon>
        <taxon>Afipia</taxon>
    </lineage>
</organism>
<dbReference type="STRING" id="1035.BN961_01399"/>